<gene>
    <name evidence="2" type="ORF">KFK14_06595</name>
</gene>
<dbReference type="Pfam" id="PF02627">
    <property type="entry name" value="CMD"/>
    <property type="match status" value="1"/>
</dbReference>
<dbReference type="InterPro" id="IPR004675">
    <property type="entry name" value="AhpD_core"/>
</dbReference>
<sequence>MHTQLNWMDAQPAAAKAMMALEGAVLKGAIEKPLAELVRMRVSQMNGCAFCMDMHSHDMIKAGENPQRIFVLSGWRDSPVFSGRERAALAWAEAMTSLASGHPDAAAHEALDAHFTDAEKVELTLLIVTINGWNRFGVGFGMVHPLRN</sequence>
<dbReference type="KEGG" id="spph:KFK14_06595"/>
<reference evidence="2" key="1">
    <citation type="submission" date="2021-04" db="EMBL/GenBank/DDBJ databases">
        <title>Isolation of p-tert-butylphenol degrading bacteria Sphingobium phenoxybenzoativorans Tas13 from active sludge.</title>
        <authorList>
            <person name="Li Y."/>
        </authorList>
    </citation>
    <scope>NUCLEOTIDE SEQUENCE</scope>
    <source>
        <strain evidence="2">Tas13</strain>
    </source>
</reference>
<dbReference type="PANTHER" id="PTHR34846">
    <property type="entry name" value="4-CARBOXYMUCONOLACTONE DECARBOXYLASE FAMILY PROTEIN (AFU_ORTHOLOGUE AFUA_6G11590)"/>
    <property type="match status" value="1"/>
</dbReference>
<dbReference type="Proteomes" id="UP000681425">
    <property type="component" value="Chromosome"/>
</dbReference>
<dbReference type="Gene3D" id="1.20.1290.10">
    <property type="entry name" value="AhpD-like"/>
    <property type="match status" value="1"/>
</dbReference>
<dbReference type="EMBL" id="CP073910">
    <property type="protein sequence ID" value="QUT08148.1"/>
    <property type="molecule type" value="Genomic_DNA"/>
</dbReference>
<evidence type="ECO:0000313" key="2">
    <source>
        <dbReference type="EMBL" id="QUT08148.1"/>
    </source>
</evidence>
<organism evidence="2 3">
    <name type="scientific">Sphingobium phenoxybenzoativorans</name>
    <dbReference type="NCBI Taxonomy" id="1592790"/>
    <lineage>
        <taxon>Bacteria</taxon>
        <taxon>Pseudomonadati</taxon>
        <taxon>Pseudomonadota</taxon>
        <taxon>Alphaproteobacteria</taxon>
        <taxon>Sphingomonadales</taxon>
        <taxon>Sphingomonadaceae</taxon>
        <taxon>Sphingobium</taxon>
    </lineage>
</organism>
<dbReference type="GO" id="GO:0051920">
    <property type="term" value="F:peroxiredoxin activity"/>
    <property type="evidence" value="ECO:0007669"/>
    <property type="project" value="InterPro"/>
</dbReference>
<dbReference type="PANTHER" id="PTHR34846:SF10">
    <property type="entry name" value="CYTOPLASMIC PROTEIN"/>
    <property type="match status" value="1"/>
</dbReference>
<dbReference type="InterPro" id="IPR003779">
    <property type="entry name" value="CMD-like"/>
</dbReference>
<evidence type="ECO:0000313" key="3">
    <source>
        <dbReference type="Proteomes" id="UP000681425"/>
    </source>
</evidence>
<dbReference type="AlphaFoldDB" id="A0A975KCB4"/>
<evidence type="ECO:0000259" key="1">
    <source>
        <dbReference type="Pfam" id="PF02627"/>
    </source>
</evidence>
<keyword evidence="3" id="KW-1185">Reference proteome</keyword>
<name>A0A975KCB4_9SPHN</name>
<dbReference type="NCBIfam" id="TIGR00778">
    <property type="entry name" value="ahpD_dom"/>
    <property type="match status" value="1"/>
</dbReference>
<feature type="domain" description="Carboxymuconolactone decarboxylase-like" evidence="1">
    <location>
        <begin position="12"/>
        <end position="94"/>
    </location>
</feature>
<dbReference type="OrthoDB" id="9801997at2"/>
<accession>A0A975KCB4</accession>
<protein>
    <submittedName>
        <fullName evidence="2">Carboxymuconolactone decarboxylase family protein</fullName>
    </submittedName>
</protein>
<dbReference type="InterPro" id="IPR029032">
    <property type="entry name" value="AhpD-like"/>
</dbReference>
<dbReference type="SUPFAM" id="SSF69118">
    <property type="entry name" value="AhpD-like"/>
    <property type="match status" value="1"/>
</dbReference>
<proteinExistence type="predicted"/>